<evidence type="ECO:0000313" key="7">
    <source>
        <dbReference type="EMBL" id="AFM13190.1"/>
    </source>
</evidence>
<evidence type="ECO:0000256" key="2">
    <source>
        <dbReference type="ARBA" id="ARBA00022980"/>
    </source>
</evidence>
<feature type="region of interest" description="Disordered" evidence="6">
    <location>
        <begin position="43"/>
        <end position="88"/>
    </location>
</feature>
<dbReference type="GO" id="GO:0019843">
    <property type="term" value="F:rRNA binding"/>
    <property type="evidence" value="ECO:0007669"/>
    <property type="project" value="UniProtKB-UniRule"/>
</dbReference>
<sequence>MASLKVYSNTGSAAGEAAISDKIASLKVNKHLIWEVVKAEQANARQGTHKTKTKAEVSGGGKKPWKQKGTGNARQGSTRSPQWRHGGIVFGPLPRDYSDGISRQKKQIGMAHILAAKVQANQVVVYDGLKLDKASTKTAFQTVSKITEGAKLQTVGREKKKLRANSNKARHSVAVIMASGEVKDAKSLRNIPWVKPLSSSRIAANALYYNQGLIISKAALEELDKKFSALL</sequence>
<dbReference type="HOGENOM" id="CLU_041575_5_2_12"/>
<comment type="function">
    <text evidence="5">Forms part of the polypeptide exit tunnel.</text>
</comment>
<dbReference type="Gene3D" id="3.40.1370.10">
    <property type="match status" value="1"/>
</dbReference>
<dbReference type="PANTHER" id="PTHR10746">
    <property type="entry name" value="50S RIBOSOMAL PROTEIN L4"/>
    <property type="match status" value="1"/>
</dbReference>
<dbReference type="GO" id="GO:0005840">
    <property type="term" value="C:ribosome"/>
    <property type="evidence" value="ECO:0007669"/>
    <property type="project" value="UniProtKB-KW"/>
</dbReference>
<dbReference type="GO" id="GO:1990904">
    <property type="term" value="C:ribonucleoprotein complex"/>
    <property type="evidence" value="ECO:0007669"/>
    <property type="project" value="UniProtKB-KW"/>
</dbReference>
<keyword evidence="8" id="KW-1185">Reference proteome</keyword>
<feature type="compositionally biased region" description="Polar residues" evidence="6">
    <location>
        <begin position="69"/>
        <end position="81"/>
    </location>
</feature>
<dbReference type="InterPro" id="IPR023574">
    <property type="entry name" value="Ribosomal_uL4_dom_sf"/>
</dbReference>
<organism evidence="7 8">
    <name type="scientific">Turneriella parva (strain ATCC BAA-1111 / DSM 21527 / NCTC 11395 / H)</name>
    <name type="common">Leptospira parva</name>
    <dbReference type="NCBI Taxonomy" id="869212"/>
    <lineage>
        <taxon>Bacteria</taxon>
        <taxon>Pseudomonadati</taxon>
        <taxon>Spirochaetota</taxon>
        <taxon>Spirochaetia</taxon>
        <taxon>Leptospirales</taxon>
        <taxon>Leptospiraceae</taxon>
        <taxon>Turneriella</taxon>
    </lineage>
</organism>
<protein>
    <recommendedName>
        <fullName evidence="4 5">Large ribosomal subunit protein uL4</fullName>
    </recommendedName>
</protein>
<keyword evidence="2 5" id="KW-0689">Ribosomal protein</keyword>
<comment type="function">
    <text evidence="5">One of the primary rRNA binding proteins, this protein initially binds near the 5'-end of the 23S rRNA. It is important during the early stages of 50S assembly. It makes multiple contacts with different domains of the 23S rRNA in the assembled 50S subunit and ribosome.</text>
</comment>
<gene>
    <name evidence="5" type="primary">rplD</name>
    <name evidence="7" type="ordered locus">Turpa_2550</name>
</gene>
<dbReference type="GO" id="GO:0003735">
    <property type="term" value="F:structural constituent of ribosome"/>
    <property type="evidence" value="ECO:0007669"/>
    <property type="project" value="InterPro"/>
</dbReference>
<keyword evidence="5" id="KW-0699">rRNA-binding</keyword>
<dbReference type="PATRIC" id="fig|869212.3.peg.2567"/>
<dbReference type="NCBIfam" id="TIGR03953">
    <property type="entry name" value="rplD_bact"/>
    <property type="match status" value="1"/>
</dbReference>
<proteinExistence type="inferred from homology"/>
<comment type="subunit">
    <text evidence="5">Part of the 50S ribosomal subunit.</text>
</comment>
<dbReference type="SUPFAM" id="SSF52166">
    <property type="entry name" value="Ribosomal protein L4"/>
    <property type="match status" value="1"/>
</dbReference>
<dbReference type="OrthoDB" id="9803201at2"/>
<keyword evidence="3 5" id="KW-0687">Ribonucleoprotein</keyword>
<accession>I4B7D3</accession>
<dbReference type="HAMAP" id="MF_01328_B">
    <property type="entry name" value="Ribosomal_uL4_B"/>
    <property type="match status" value="1"/>
</dbReference>
<evidence type="ECO:0000256" key="6">
    <source>
        <dbReference type="SAM" id="MobiDB-lite"/>
    </source>
</evidence>
<dbReference type="STRING" id="869212.Turpa_2550"/>
<dbReference type="Pfam" id="PF00573">
    <property type="entry name" value="Ribosomal_L4"/>
    <property type="match status" value="1"/>
</dbReference>
<dbReference type="Proteomes" id="UP000006048">
    <property type="component" value="Chromosome"/>
</dbReference>
<evidence type="ECO:0000256" key="5">
    <source>
        <dbReference type="HAMAP-Rule" id="MF_01328"/>
    </source>
</evidence>
<dbReference type="InterPro" id="IPR013005">
    <property type="entry name" value="Ribosomal_uL4-like"/>
</dbReference>
<dbReference type="KEGG" id="tpx:Turpa_2550"/>
<name>I4B7D3_TURPD</name>
<keyword evidence="5" id="KW-0694">RNA-binding</keyword>
<dbReference type="RefSeq" id="WP_014803695.1">
    <property type="nucleotide sequence ID" value="NC_018020.1"/>
</dbReference>
<dbReference type="PANTHER" id="PTHR10746:SF6">
    <property type="entry name" value="LARGE RIBOSOMAL SUBUNIT PROTEIN UL4M"/>
    <property type="match status" value="1"/>
</dbReference>
<evidence type="ECO:0000256" key="3">
    <source>
        <dbReference type="ARBA" id="ARBA00023274"/>
    </source>
</evidence>
<reference evidence="7 8" key="1">
    <citation type="submission" date="2012-06" db="EMBL/GenBank/DDBJ databases">
        <title>The complete chromosome of genome of Turneriella parva DSM 21527.</title>
        <authorList>
            <consortium name="US DOE Joint Genome Institute (JGI-PGF)"/>
            <person name="Lucas S."/>
            <person name="Han J."/>
            <person name="Lapidus A."/>
            <person name="Bruce D."/>
            <person name="Goodwin L."/>
            <person name="Pitluck S."/>
            <person name="Peters L."/>
            <person name="Kyrpides N."/>
            <person name="Mavromatis K."/>
            <person name="Ivanova N."/>
            <person name="Mikhailova N."/>
            <person name="Chertkov O."/>
            <person name="Detter J.C."/>
            <person name="Tapia R."/>
            <person name="Han C."/>
            <person name="Land M."/>
            <person name="Hauser L."/>
            <person name="Markowitz V."/>
            <person name="Cheng J.-F."/>
            <person name="Hugenholtz P."/>
            <person name="Woyke T."/>
            <person name="Wu D."/>
            <person name="Gronow S."/>
            <person name="Wellnitz S."/>
            <person name="Brambilla E."/>
            <person name="Klenk H.-P."/>
            <person name="Eisen J.A."/>
        </authorList>
    </citation>
    <scope>NUCLEOTIDE SEQUENCE [LARGE SCALE GENOMIC DNA]</scope>
    <source>
        <strain evidence="8">ATCC BAA-1111 / DSM 21527 / NCTC 11395 / H</strain>
    </source>
</reference>
<dbReference type="GO" id="GO:0006412">
    <property type="term" value="P:translation"/>
    <property type="evidence" value="ECO:0007669"/>
    <property type="project" value="UniProtKB-UniRule"/>
</dbReference>
<dbReference type="AlphaFoldDB" id="I4B7D3"/>
<evidence type="ECO:0000313" key="8">
    <source>
        <dbReference type="Proteomes" id="UP000006048"/>
    </source>
</evidence>
<evidence type="ECO:0000256" key="1">
    <source>
        <dbReference type="ARBA" id="ARBA00010528"/>
    </source>
</evidence>
<dbReference type="EMBL" id="CP002959">
    <property type="protein sequence ID" value="AFM13190.1"/>
    <property type="molecule type" value="Genomic_DNA"/>
</dbReference>
<evidence type="ECO:0000256" key="4">
    <source>
        <dbReference type="ARBA" id="ARBA00035244"/>
    </source>
</evidence>
<comment type="similarity">
    <text evidence="1 5">Belongs to the universal ribosomal protein uL4 family.</text>
</comment>
<dbReference type="InterPro" id="IPR002136">
    <property type="entry name" value="Ribosomal_uL4"/>
</dbReference>